<reference evidence="1" key="1">
    <citation type="submission" date="2013-08" db="EMBL/GenBank/DDBJ databases">
        <title>Gene expansion shapes genome architecture in the human pathogen Lichtheimia corymbifera: an evolutionary genomics analysis in the ancient terrestrial Mucorales (Mucoromycotina).</title>
        <authorList>
            <person name="Schwartze V.U."/>
            <person name="Winter S."/>
            <person name="Shelest E."/>
            <person name="Marcet-Houben M."/>
            <person name="Horn F."/>
            <person name="Wehner S."/>
            <person name="Hoffmann K."/>
            <person name="Riege K."/>
            <person name="Sammeth M."/>
            <person name="Nowrousian M."/>
            <person name="Valiante V."/>
            <person name="Linde J."/>
            <person name="Jacobsen I.D."/>
            <person name="Marz M."/>
            <person name="Brakhage A.A."/>
            <person name="Gabaldon T."/>
            <person name="Bocker S."/>
            <person name="Voigt K."/>
        </authorList>
    </citation>
    <scope>NUCLEOTIDE SEQUENCE [LARGE SCALE GENOMIC DNA]</scope>
    <source>
        <strain evidence="1">FSU 9682</strain>
    </source>
</reference>
<evidence type="ECO:0000313" key="2">
    <source>
        <dbReference type="Proteomes" id="UP000027586"/>
    </source>
</evidence>
<dbReference type="VEuPathDB" id="FungiDB:LCOR_02726.1"/>
<accession>A0A068RLN1</accession>
<name>A0A068RLN1_9FUNG</name>
<dbReference type="AlphaFoldDB" id="A0A068RLN1"/>
<evidence type="ECO:0000313" key="1">
    <source>
        <dbReference type="EMBL" id="CDH51068.1"/>
    </source>
</evidence>
<comment type="caution">
    <text evidence="1">The sequence shown here is derived from an EMBL/GenBank/DDBJ whole genome shotgun (WGS) entry which is preliminary data.</text>
</comment>
<proteinExistence type="predicted"/>
<gene>
    <name evidence="1" type="ORF">LCOR_02726.1</name>
</gene>
<sequence length="98" mass="11125">MYTKTISISVFGSIERIQLVRSQNTCIWIQQHHVVVCGDQADTIEAGVEKYWRMICTCPTPSNILWMFHGNTAIAVLTSTHWGYRFSLQSNHMPALGP</sequence>
<organism evidence="1 2">
    <name type="scientific">Lichtheimia corymbifera JMRC:FSU:9682</name>
    <dbReference type="NCBI Taxonomy" id="1263082"/>
    <lineage>
        <taxon>Eukaryota</taxon>
        <taxon>Fungi</taxon>
        <taxon>Fungi incertae sedis</taxon>
        <taxon>Mucoromycota</taxon>
        <taxon>Mucoromycotina</taxon>
        <taxon>Mucoromycetes</taxon>
        <taxon>Mucorales</taxon>
        <taxon>Lichtheimiaceae</taxon>
        <taxon>Lichtheimia</taxon>
    </lineage>
</organism>
<protein>
    <submittedName>
        <fullName evidence="1">Uncharacterized protein</fullName>
    </submittedName>
</protein>
<dbReference type="EMBL" id="CBTN010000008">
    <property type="protein sequence ID" value="CDH51068.1"/>
    <property type="molecule type" value="Genomic_DNA"/>
</dbReference>
<dbReference type="Proteomes" id="UP000027586">
    <property type="component" value="Unassembled WGS sequence"/>
</dbReference>
<keyword evidence="2" id="KW-1185">Reference proteome</keyword>